<dbReference type="FunFam" id="1.25.40.10:FF:000090">
    <property type="entry name" value="Pentatricopeptide repeat-containing protein, chloroplastic"/>
    <property type="match status" value="1"/>
</dbReference>
<dbReference type="GO" id="GO:0009451">
    <property type="term" value="P:RNA modification"/>
    <property type="evidence" value="ECO:0007669"/>
    <property type="project" value="InterPro"/>
</dbReference>
<dbReference type="PANTHER" id="PTHR47926">
    <property type="entry name" value="PENTATRICOPEPTIDE REPEAT-CONTAINING PROTEIN"/>
    <property type="match status" value="1"/>
</dbReference>
<reference evidence="3 4" key="1">
    <citation type="submission" date="2023-10" db="EMBL/GenBank/DDBJ databases">
        <title>Chromosome-scale genome assembly provides insights into flower coloration mechanisms of Canna indica.</title>
        <authorList>
            <person name="Li C."/>
        </authorList>
    </citation>
    <scope>NUCLEOTIDE SEQUENCE [LARGE SCALE GENOMIC DNA]</scope>
    <source>
        <tissue evidence="3">Flower</tissue>
    </source>
</reference>
<evidence type="ECO:0000313" key="4">
    <source>
        <dbReference type="Proteomes" id="UP001327560"/>
    </source>
</evidence>
<proteinExistence type="predicted"/>
<dbReference type="GO" id="GO:0003723">
    <property type="term" value="F:RNA binding"/>
    <property type="evidence" value="ECO:0007669"/>
    <property type="project" value="InterPro"/>
</dbReference>
<dbReference type="InterPro" id="IPR046848">
    <property type="entry name" value="E_motif"/>
</dbReference>
<evidence type="ECO:0000256" key="2">
    <source>
        <dbReference type="PROSITE-ProRule" id="PRU00708"/>
    </source>
</evidence>
<sequence length="778" mass="88499">MLWKLTYPRKSTFLPCKYVKMPFLIVYSLHTTDGNLSGCLCPGSTLHQDITSLNKLITAYSKAGDLVYAQKMFDHMLQRDVVSWNSIMSGYAEHEQYDKVQQTFVQMRNHGLIPNHTSFATVLSACGKLRALTQGTKIHGLSVKTCSSSNVFVGTSLITMYSKCGVYDCLIRFFKDIDCPNIASCNALISGFVLNLQIDDARQVFDMMHVRNVVSWTAMIHGYIEIKKVNIALDLFNLMPIKNSVTWSVMVGGLANNGMYEEAIKLFTTMIWHNIKSTVASIINVIGASCGLKNVKQGRKFHGHVIKVGYHHYESIEASLISMYCQCLNIEESILEFRKMENKFVGSCNSLLHGLISNGEIDQARMFFDVMEERDQISWNLMINGYLKNERRDAAFDLYSKMHEPTVETTTALMMSFIQDGLLHKAQELFDMMPEVDVIAYTTLISGYLEYGLLHKAMTLFRKMPERNVVTYNVMISGLLKHGKVSEAYSMFNKCPKQDNSTWDALITGFVQNGLLVEAFLHYKKMLLSGIIPSELVMATLLSASSRLSVLIHGLQIHPVAIKLGHESHMVVENSLLSMYCRFGDVLSAKLIFERMTKQDVVTWNTMIYGYAFNGFGEHAIRMFEDMRITNIKPDHVTFIGLLSACSHMCLFEKAEYYFHLMSREYGITPDLTHYSCVIDLLCRMGMVEQAERLTSSMPFEPDSKIWTSLLSGCRLTCNIRIAKHAANELLTWDPRNPMPFLHLINVYASSGRWGDIEILRKQMDDRWSKKIKGCSWI</sequence>
<gene>
    <name evidence="3" type="ORF">Cni_G10128</name>
</gene>
<dbReference type="Pfam" id="PF12854">
    <property type="entry name" value="PPR_1"/>
    <property type="match status" value="1"/>
</dbReference>
<dbReference type="Pfam" id="PF01535">
    <property type="entry name" value="PPR"/>
    <property type="match status" value="8"/>
</dbReference>
<feature type="repeat" description="PPR" evidence="2">
    <location>
        <begin position="375"/>
        <end position="409"/>
    </location>
</feature>
<keyword evidence="1" id="KW-0677">Repeat</keyword>
<feature type="repeat" description="PPR" evidence="2">
    <location>
        <begin position="600"/>
        <end position="634"/>
    </location>
</feature>
<protein>
    <submittedName>
        <fullName evidence="3">Pentatricopeptide repeat-containing protein</fullName>
    </submittedName>
</protein>
<feature type="repeat" description="PPR" evidence="2">
    <location>
        <begin position="499"/>
        <end position="533"/>
    </location>
</feature>
<dbReference type="Proteomes" id="UP001327560">
    <property type="component" value="Chromosome 3"/>
</dbReference>
<feature type="repeat" description="PPR" evidence="2">
    <location>
        <begin position="181"/>
        <end position="215"/>
    </location>
</feature>
<evidence type="ECO:0000256" key="1">
    <source>
        <dbReference type="ARBA" id="ARBA00022737"/>
    </source>
</evidence>
<feature type="repeat" description="PPR" evidence="2">
    <location>
        <begin position="437"/>
        <end position="471"/>
    </location>
</feature>
<dbReference type="Gene3D" id="1.25.40.10">
    <property type="entry name" value="Tetratricopeptide repeat domain"/>
    <property type="match status" value="7"/>
</dbReference>
<dbReference type="InterPro" id="IPR011990">
    <property type="entry name" value="TPR-like_helical_dom_sf"/>
</dbReference>
<dbReference type="NCBIfam" id="TIGR00756">
    <property type="entry name" value="PPR"/>
    <property type="match status" value="10"/>
</dbReference>
<dbReference type="Pfam" id="PF13041">
    <property type="entry name" value="PPR_2"/>
    <property type="match status" value="3"/>
</dbReference>
<dbReference type="AlphaFoldDB" id="A0AAQ3K776"/>
<dbReference type="EMBL" id="CP136892">
    <property type="protein sequence ID" value="WOL01412.1"/>
    <property type="molecule type" value="Genomic_DNA"/>
</dbReference>
<feature type="repeat" description="PPR" evidence="2">
    <location>
        <begin position="243"/>
        <end position="277"/>
    </location>
</feature>
<accession>A0AAQ3K776</accession>
<dbReference type="Pfam" id="PF20431">
    <property type="entry name" value="E_motif"/>
    <property type="match status" value="1"/>
</dbReference>
<feature type="repeat" description="PPR" evidence="2">
    <location>
        <begin position="80"/>
        <end position="114"/>
    </location>
</feature>
<dbReference type="PROSITE" id="PS51375">
    <property type="entry name" value="PPR"/>
    <property type="match status" value="8"/>
</dbReference>
<evidence type="ECO:0000313" key="3">
    <source>
        <dbReference type="EMBL" id="WOL01412.1"/>
    </source>
</evidence>
<name>A0AAQ3K776_9LILI</name>
<dbReference type="InterPro" id="IPR046960">
    <property type="entry name" value="PPR_At4g14850-like_plant"/>
</dbReference>
<organism evidence="3 4">
    <name type="scientific">Canna indica</name>
    <name type="common">Indian-shot</name>
    <dbReference type="NCBI Taxonomy" id="4628"/>
    <lineage>
        <taxon>Eukaryota</taxon>
        <taxon>Viridiplantae</taxon>
        <taxon>Streptophyta</taxon>
        <taxon>Embryophyta</taxon>
        <taxon>Tracheophyta</taxon>
        <taxon>Spermatophyta</taxon>
        <taxon>Magnoliopsida</taxon>
        <taxon>Liliopsida</taxon>
        <taxon>Zingiberales</taxon>
        <taxon>Cannaceae</taxon>
        <taxon>Canna</taxon>
    </lineage>
</organism>
<dbReference type="PANTHER" id="PTHR47926:SF468">
    <property type="entry name" value="PENTATRICOPEPTIDE REPEAT-CONTAINING PROTEIN"/>
    <property type="match status" value="1"/>
</dbReference>
<dbReference type="InterPro" id="IPR002885">
    <property type="entry name" value="PPR_rpt"/>
</dbReference>
<feature type="repeat" description="PPR" evidence="2">
    <location>
        <begin position="49"/>
        <end position="79"/>
    </location>
</feature>
<keyword evidence="4" id="KW-1185">Reference proteome</keyword>